<dbReference type="AlphaFoldDB" id="A0A915I819"/>
<proteinExistence type="predicted"/>
<evidence type="ECO:0000256" key="1">
    <source>
        <dbReference type="SAM" id="MobiDB-lite"/>
    </source>
</evidence>
<organism evidence="2 3">
    <name type="scientific">Romanomermis culicivorax</name>
    <name type="common">Nematode worm</name>
    <dbReference type="NCBI Taxonomy" id="13658"/>
    <lineage>
        <taxon>Eukaryota</taxon>
        <taxon>Metazoa</taxon>
        <taxon>Ecdysozoa</taxon>
        <taxon>Nematoda</taxon>
        <taxon>Enoplea</taxon>
        <taxon>Dorylaimia</taxon>
        <taxon>Mermithida</taxon>
        <taxon>Mermithoidea</taxon>
        <taxon>Mermithidae</taxon>
        <taxon>Romanomermis</taxon>
    </lineage>
</organism>
<dbReference type="Proteomes" id="UP000887565">
    <property type="component" value="Unplaced"/>
</dbReference>
<accession>A0A915I819</accession>
<name>A0A915I819_ROMCU</name>
<protein>
    <submittedName>
        <fullName evidence="3">Uncharacterized protein</fullName>
    </submittedName>
</protein>
<sequence>MRLGKEATLSTGRKKAGPSATAKTAALRRNRLRVHVLFDRRTIGHIGCHCVDTLLTETGRRTRRRRRKRASRRINRVILRKDSWSASSNAATAGRIAGQFSDTGVGIFTSGAARWATTGKIRRPILTGQLVTILRIILMVIQIQRITRRSHFVAGFLILFLLRRRMTEVIILIRHRRVIAHRSIFLRTGFGNEIAVGARIVRVAKKN</sequence>
<reference evidence="3" key="1">
    <citation type="submission" date="2022-11" db="UniProtKB">
        <authorList>
            <consortium name="WormBaseParasite"/>
        </authorList>
    </citation>
    <scope>IDENTIFICATION</scope>
</reference>
<evidence type="ECO:0000313" key="3">
    <source>
        <dbReference type="WBParaSite" id="nRc.2.0.1.t10305-RA"/>
    </source>
</evidence>
<dbReference type="WBParaSite" id="nRc.2.0.1.t10305-RA">
    <property type="protein sequence ID" value="nRc.2.0.1.t10305-RA"/>
    <property type="gene ID" value="nRc.2.0.1.g10305"/>
</dbReference>
<keyword evidence="2" id="KW-1185">Reference proteome</keyword>
<evidence type="ECO:0000313" key="2">
    <source>
        <dbReference type="Proteomes" id="UP000887565"/>
    </source>
</evidence>
<feature type="region of interest" description="Disordered" evidence="1">
    <location>
        <begin position="1"/>
        <end position="24"/>
    </location>
</feature>